<dbReference type="AlphaFoldDB" id="A0A7S0DLA0"/>
<dbReference type="EMBL" id="HBEM01025362">
    <property type="protein sequence ID" value="CAD8458261.1"/>
    <property type="molecule type" value="Transcribed_RNA"/>
</dbReference>
<dbReference type="Pfam" id="PF16672">
    <property type="entry name" value="LAMTOR5"/>
    <property type="match status" value="1"/>
</dbReference>
<dbReference type="GO" id="GO:0071986">
    <property type="term" value="C:Ragulator complex"/>
    <property type="evidence" value="ECO:0007669"/>
    <property type="project" value="InterPro"/>
</dbReference>
<reference evidence="1" key="1">
    <citation type="submission" date="2021-01" db="EMBL/GenBank/DDBJ databases">
        <authorList>
            <person name="Corre E."/>
            <person name="Pelletier E."/>
            <person name="Niang G."/>
            <person name="Scheremetjew M."/>
            <person name="Finn R."/>
            <person name="Kale V."/>
            <person name="Holt S."/>
            <person name="Cochrane G."/>
            <person name="Meng A."/>
            <person name="Brown T."/>
            <person name="Cohen L."/>
        </authorList>
    </citation>
    <scope>NUCLEOTIDE SEQUENCE</scope>
    <source>
        <strain evidence="1">CCMP2058</strain>
    </source>
</reference>
<dbReference type="InterPro" id="IPR024135">
    <property type="entry name" value="LAMTOR5"/>
</dbReference>
<sequence>MSTVVDVKARTDPFTASLEKSVADGKGIKGVVAVDQNGLCVGATGSMRFDAAAGLTLSVMQRSKKLDSGTLSVEIETESRSITIFHQNEITFGVDSDKKEAKNGSES</sequence>
<dbReference type="Gene3D" id="3.30.450.30">
    <property type="entry name" value="Dynein light chain 2a, cytoplasmic"/>
    <property type="match status" value="1"/>
</dbReference>
<name>A0A7S0DLA0_9EUKA</name>
<evidence type="ECO:0008006" key="2">
    <source>
        <dbReference type="Google" id="ProtNLM"/>
    </source>
</evidence>
<accession>A0A7S0DLA0</accession>
<gene>
    <name evidence="1" type="ORF">LAMO00422_LOCUS17212</name>
</gene>
<proteinExistence type="predicted"/>
<evidence type="ECO:0000313" key="1">
    <source>
        <dbReference type="EMBL" id="CAD8458261.1"/>
    </source>
</evidence>
<organism evidence="1">
    <name type="scientific">Amorphochlora amoebiformis</name>
    <dbReference type="NCBI Taxonomy" id="1561963"/>
    <lineage>
        <taxon>Eukaryota</taxon>
        <taxon>Sar</taxon>
        <taxon>Rhizaria</taxon>
        <taxon>Cercozoa</taxon>
        <taxon>Chlorarachniophyceae</taxon>
        <taxon>Amorphochlora</taxon>
    </lineage>
</organism>
<protein>
    <recommendedName>
        <fullName evidence="2">Late endosomal/lysosomal adaptor and MAPK and MTOR activator 5</fullName>
    </recommendedName>
</protein>